<dbReference type="Gene3D" id="2.60.40.10">
    <property type="entry name" value="Immunoglobulins"/>
    <property type="match status" value="1"/>
</dbReference>
<gene>
    <name evidence="1" type="ORF">PO158_09395</name>
</gene>
<evidence type="ECO:0000313" key="2">
    <source>
        <dbReference type="Proteomes" id="UP001218021"/>
    </source>
</evidence>
<dbReference type="InterPro" id="IPR013783">
    <property type="entry name" value="Ig-like_fold"/>
</dbReference>
<name>A0AAJ1MA08_LIMMU</name>
<proteinExistence type="predicted"/>
<comment type="caution">
    <text evidence="1">The sequence shown here is derived from an EMBL/GenBank/DDBJ whole genome shotgun (WGS) entry which is preliminary data.</text>
</comment>
<accession>A0AAJ1MA08</accession>
<reference evidence="1" key="1">
    <citation type="submission" date="2023-01" db="EMBL/GenBank/DDBJ databases">
        <title>Genome analysis of 13 Lactobacillus isolated from gut of wild boar.</title>
        <authorList>
            <person name="Papp P."/>
            <person name="Libisch B."/>
            <person name="Nagy T."/>
            <person name="Olasz F."/>
        </authorList>
    </citation>
    <scope>NUCLEOTIDE SEQUENCE</scope>
    <source>
        <strain evidence="1">F108</strain>
    </source>
</reference>
<dbReference type="EMBL" id="JAQOND010000032">
    <property type="protein sequence ID" value="MDC2828494.1"/>
    <property type="molecule type" value="Genomic_DNA"/>
</dbReference>
<dbReference type="AlphaFoldDB" id="A0AAJ1MA08"/>
<evidence type="ECO:0008006" key="3">
    <source>
        <dbReference type="Google" id="ProtNLM"/>
    </source>
</evidence>
<evidence type="ECO:0000313" key="1">
    <source>
        <dbReference type="EMBL" id="MDC2828494.1"/>
    </source>
</evidence>
<dbReference type="RefSeq" id="WP_272207470.1">
    <property type="nucleotide sequence ID" value="NZ_JAQONC010000004.1"/>
</dbReference>
<dbReference type="Proteomes" id="UP001218021">
    <property type="component" value="Unassembled WGS sequence"/>
</dbReference>
<protein>
    <recommendedName>
        <fullName evidence="3">Ig-like domain-containing protein</fullName>
    </recommendedName>
</protein>
<organism evidence="1 2">
    <name type="scientific">Limosilactobacillus mucosae</name>
    <name type="common">Lactobacillus mucosae</name>
    <dbReference type="NCBI Taxonomy" id="97478"/>
    <lineage>
        <taxon>Bacteria</taxon>
        <taxon>Bacillati</taxon>
        <taxon>Bacillota</taxon>
        <taxon>Bacilli</taxon>
        <taxon>Lactobacillales</taxon>
        <taxon>Lactobacillaceae</taxon>
        <taxon>Limosilactobacillus</taxon>
    </lineage>
</organism>
<sequence length="111" mass="12277">MDNPTITMSSHDIYVEQTDIKNPYNLLDLADARAAASNGDDITMSMKVSLKHVDFSKPGKYSCNVVVVDDSGNSSLDYLIVHVLSPKETRNLENTKPKKRKKGLFGSFLKG</sequence>